<proteinExistence type="predicted"/>
<evidence type="ECO:0000256" key="8">
    <source>
        <dbReference type="ARBA" id="ARBA00023267"/>
    </source>
</evidence>
<dbReference type="InterPro" id="IPR001249">
    <property type="entry name" value="AcCoA_biotinCC"/>
</dbReference>
<comment type="caution">
    <text evidence="11">The sequence shown here is derived from an EMBL/GenBank/DDBJ whole genome shotgun (WGS) entry which is preliminary data.</text>
</comment>
<dbReference type="UniPathway" id="UPA00094"/>
<evidence type="ECO:0000256" key="7">
    <source>
        <dbReference type="ARBA" id="ARBA00023160"/>
    </source>
</evidence>
<accession>A0A842HRF2</accession>
<comment type="function">
    <text evidence="1 9">This protein is a component of the acetyl coenzyme A carboxylase complex; first, biotin carboxylase catalyzes the carboxylation of the carrier protein and then the transcarboxylase transfers the carboxyl group to form malonyl-CoA.</text>
</comment>
<keyword evidence="12" id="KW-1185">Reference proteome</keyword>
<dbReference type="GO" id="GO:0003989">
    <property type="term" value="F:acetyl-CoA carboxylase activity"/>
    <property type="evidence" value="ECO:0007669"/>
    <property type="project" value="InterPro"/>
</dbReference>
<feature type="domain" description="Lipoyl-binding" evidence="10">
    <location>
        <begin position="100"/>
        <end position="176"/>
    </location>
</feature>
<keyword evidence="7 9" id="KW-0275">Fatty acid biosynthesis</keyword>
<keyword evidence="5 9" id="KW-0276">Fatty acid metabolism</keyword>
<evidence type="ECO:0000313" key="11">
    <source>
        <dbReference type="EMBL" id="MBC2769940.1"/>
    </source>
</evidence>
<dbReference type="PRINTS" id="PR01071">
    <property type="entry name" value="ACOABIOTINCC"/>
</dbReference>
<dbReference type="Proteomes" id="UP000545386">
    <property type="component" value="Unassembled WGS sequence"/>
</dbReference>
<dbReference type="InterPro" id="IPR050709">
    <property type="entry name" value="Biotin_Carboxyl_Carrier/Decarb"/>
</dbReference>
<evidence type="ECO:0000256" key="1">
    <source>
        <dbReference type="ARBA" id="ARBA00003761"/>
    </source>
</evidence>
<dbReference type="PROSITE" id="PS50968">
    <property type="entry name" value="BIOTINYL_LIPOYL"/>
    <property type="match status" value="1"/>
</dbReference>
<dbReference type="InterPro" id="IPR000089">
    <property type="entry name" value="Biotin_lipoyl"/>
</dbReference>
<dbReference type="SUPFAM" id="SSF51230">
    <property type="entry name" value="Single hybrid motif"/>
    <property type="match status" value="1"/>
</dbReference>
<dbReference type="GO" id="GO:0009317">
    <property type="term" value="C:acetyl-CoA carboxylase complex"/>
    <property type="evidence" value="ECO:0007669"/>
    <property type="project" value="InterPro"/>
</dbReference>
<evidence type="ECO:0000256" key="2">
    <source>
        <dbReference type="ARBA" id="ARBA00005194"/>
    </source>
</evidence>
<evidence type="ECO:0000256" key="5">
    <source>
        <dbReference type="ARBA" id="ARBA00022832"/>
    </source>
</evidence>
<evidence type="ECO:0000256" key="3">
    <source>
        <dbReference type="ARBA" id="ARBA00017562"/>
    </source>
</evidence>
<evidence type="ECO:0000256" key="9">
    <source>
        <dbReference type="RuleBase" id="RU364072"/>
    </source>
</evidence>
<keyword evidence="8 9" id="KW-0092">Biotin</keyword>
<dbReference type="RefSeq" id="WP_185779652.1">
    <property type="nucleotide sequence ID" value="NZ_JACJUU010000005.1"/>
</dbReference>
<keyword evidence="4 9" id="KW-0444">Lipid biosynthesis</keyword>
<organism evidence="11 12">
    <name type="scientific">Pusillimonas minor</name>
    <dbReference type="NCBI Taxonomy" id="2697024"/>
    <lineage>
        <taxon>Bacteria</taxon>
        <taxon>Pseudomonadati</taxon>
        <taxon>Pseudomonadota</taxon>
        <taxon>Betaproteobacteria</taxon>
        <taxon>Burkholderiales</taxon>
        <taxon>Alcaligenaceae</taxon>
        <taxon>Pusillimonas</taxon>
    </lineage>
</organism>
<dbReference type="PANTHER" id="PTHR45266:SF3">
    <property type="entry name" value="OXALOACETATE DECARBOXYLASE ALPHA CHAIN"/>
    <property type="match status" value="1"/>
</dbReference>
<name>A0A842HRF2_9BURK</name>
<evidence type="ECO:0000313" key="12">
    <source>
        <dbReference type="Proteomes" id="UP000545386"/>
    </source>
</evidence>
<dbReference type="AlphaFoldDB" id="A0A842HRF2"/>
<dbReference type="InterPro" id="IPR001882">
    <property type="entry name" value="Biotin_BS"/>
</dbReference>
<dbReference type="PROSITE" id="PS00188">
    <property type="entry name" value="BIOTIN"/>
    <property type="match status" value="1"/>
</dbReference>
<comment type="pathway">
    <text evidence="2 9">Lipid metabolism; fatty acid biosynthesis.</text>
</comment>
<keyword evidence="6 9" id="KW-0443">Lipid metabolism</keyword>
<evidence type="ECO:0000259" key="10">
    <source>
        <dbReference type="PROSITE" id="PS50968"/>
    </source>
</evidence>
<dbReference type="CDD" id="cd06850">
    <property type="entry name" value="biotinyl_domain"/>
    <property type="match status" value="1"/>
</dbReference>
<dbReference type="PANTHER" id="PTHR45266">
    <property type="entry name" value="OXALOACETATE DECARBOXYLASE ALPHA CHAIN"/>
    <property type="match status" value="1"/>
</dbReference>
<dbReference type="Gene3D" id="2.40.50.100">
    <property type="match status" value="1"/>
</dbReference>
<gene>
    <name evidence="11" type="ORF">GTU67_08455</name>
</gene>
<evidence type="ECO:0000256" key="6">
    <source>
        <dbReference type="ARBA" id="ARBA00023098"/>
    </source>
</evidence>
<dbReference type="GO" id="GO:0006633">
    <property type="term" value="P:fatty acid biosynthetic process"/>
    <property type="evidence" value="ECO:0007669"/>
    <property type="project" value="UniProtKB-UniPathway"/>
</dbReference>
<dbReference type="InterPro" id="IPR011053">
    <property type="entry name" value="Single_hybrid_motif"/>
</dbReference>
<reference evidence="11 12" key="1">
    <citation type="submission" date="2020-08" db="EMBL/GenBank/DDBJ databases">
        <title>Paraeoetvoesia sp. YC-7-48 draft genome sequence.</title>
        <authorList>
            <person name="Yao L."/>
        </authorList>
    </citation>
    <scope>NUCLEOTIDE SEQUENCE [LARGE SCALE GENOMIC DNA]</scope>
    <source>
        <strain evidence="12">YC-7-48</strain>
    </source>
</reference>
<sequence>MSFTHDDVQRIIQLLNTSHFDELHLEADGIKLDLRRNGAGAAQPVASASPAPVRSASDAAPVAAVGASAAPAAGNNAPAATASSNAPAASGAATSSAAGLIDVRAPMLGVFYRAPKPGADPFVAPGAKVQPDTVIGIIEVMKLMNSVAAEVSGEVVEVLAKDGDLVEYDQVLMRVRATQG</sequence>
<evidence type="ECO:0000256" key="4">
    <source>
        <dbReference type="ARBA" id="ARBA00022516"/>
    </source>
</evidence>
<protein>
    <recommendedName>
        <fullName evidence="3 9">Biotin carboxyl carrier protein of acetyl-CoA carboxylase</fullName>
    </recommendedName>
</protein>
<dbReference type="Pfam" id="PF00364">
    <property type="entry name" value="Biotin_lipoyl"/>
    <property type="match status" value="1"/>
</dbReference>
<dbReference type="EMBL" id="JACJUU010000005">
    <property type="protein sequence ID" value="MBC2769940.1"/>
    <property type="molecule type" value="Genomic_DNA"/>
</dbReference>